<protein>
    <submittedName>
        <fullName evidence="1">Uncharacterized protein</fullName>
    </submittedName>
</protein>
<name>A0A8S3H823_9BILA</name>
<reference evidence="1" key="1">
    <citation type="submission" date="2021-02" db="EMBL/GenBank/DDBJ databases">
        <authorList>
            <person name="Nowell W R."/>
        </authorList>
    </citation>
    <scope>NUCLEOTIDE SEQUENCE</scope>
</reference>
<dbReference type="EMBL" id="CAJOBI010317307">
    <property type="protein sequence ID" value="CAF5179117.1"/>
    <property type="molecule type" value="Genomic_DNA"/>
</dbReference>
<evidence type="ECO:0000313" key="2">
    <source>
        <dbReference type="Proteomes" id="UP000676336"/>
    </source>
</evidence>
<dbReference type="Proteomes" id="UP000676336">
    <property type="component" value="Unassembled WGS sequence"/>
</dbReference>
<evidence type="ECO:0000313" key="1">
    <source>
        <dbReference type="EMBL" id="CAF5179117.1"/>
    </source>
</evidence>
<gene>
    <name evidence="1" type="ORF">SMN809_LOCUS68388</name>
</gene>
<organism evidence="1 2">
    <name type="scientific">Rotaria magnacalcarata</name>
    <dbReference type="NCBI Taxonomy" id="392030"/>
    <lineage>
        <taxon>Eukaryota</taxon>
        <taxon>Metazoa</taxon>
        <taxon>Spiralia</taxon>
        <taxon>Gnathifera</taxon>
        <taxon>Rotifera</taxon>
        <taxon>Eurotatoria</taxon>
        <taxon>Bdelloidea</taxon>
        <taxon>Philodinida</taxon>
        <taxon>Philodinidae</taxon>
        <taxon>Rotaria</taxon>
    </lineage>
</organism>
<accession>A0A8S3H823</accession>
<sequence>LSTPILSKPQTGNIIVQVASNDTLQSKLFDKTVPVSSNSDLTTQLMNDLQSNGKDPEKQITLIDTYLSRMQSTTEKDREFSTRIIRYRETLSQSVEQARINGQHRQRLLDQSTTLNTLLSNPSIKRETPGTAQQKPNGTTLIQLPLAKQDELLNAVLKKLRHVNLPDLQTQGILPMELTFEQKLQIQKLDMQIAALPIDKQQQFARGQRELVPKYLAKNAATGLSTTTTLTVNTREQN</sequence>
<feature type="non-terminal residue" evidence="1">
    <location>
        <position position="1"/>
    </location>
</feature>
<proteinExistence type="predicted"/>
<dbReference type="AlphaFoldDB" id="A0A8S3H823"/>
<comment type="caution">
    <text evidence="1">The sequence shown here is derived from an EMBL/GenBank/DDBJ whole genome shotgun (WGS) entry which is preliminary data.</text>
</comment>